<organism evidence="1 2">
    <name type="scientific">Phenylobacterium montanum</name>
    <dbReference type="NCBI Taxonomy" id="2823693"/>
    <lineage>
        <taxon>Bacteria</taxon>
        <taxon>Pseudomonadati</taxon>
        <taxon>Pseudomonadota</taxon>
        <taxon>Alphaproteobacteria</taxon>
        <taxon>Caulobacterales</taxon>
        <taxon>Caulobacteraceae</taxon>
        <taxon>Phenylobacterium</taxon>
    </lineage>
</organism>
<gene>
    <name evidence="1" type="ORF">KCG34_05075</name>
</gene>
<dbReference type="AlphaFoldDB" id="A0A975G194"/>
<dbReference type="KEGG" id="caul:KCG34_05075"/>
<proteinExistence type="predicted"/>
<keyword evidence="2" id="KW-1185">Reference proteome</keyword>
<dbReference type="Proteomes" id="UP000676409">
    <property type="component" value="Chromosome"/>
</dbReference>
<evidence type="ECO:0000313" key="2">
    <source>
        <dbReference type="Proteomes" id="UP000676409"/>
    </source>
</evidence>
<accession>A0A975G194</accession>
<dbReference type="EMBL" id="CP073078">
    <property type="protein sequence ID" value="QUD89255.1"/>
    <property type="molecule type" value="Genomic_DNA"/>
</dbReference>
<protein>
    <submittedName>
        <fullName evidence="1">Uncharacterized protein</fullName>
    </submittedName>
</protein>
<evidence type="ECO:0000313" key="1">
    <source>
        <dbReference type="EMBL" id="QUD89255.1"/>
    </source>
</evidence>
<sequence>MTEAVHESWRQQIARLNGRLEGANDILRIWTGAMEGLLKGPFEHADGEHSWKMLTAALASAEDRTISLLDELSIELELLTRRHRTGNTEKP</sequence>
<name>A0A975G194_9CAUL</name>
<reference evidence="1" key="1">
    <citation type="submission" date="2021-04" db="EMBL/GenBank/DDBJ databases">
        <title>The complete genome sequence of Caulobacter sp. S6.</title>
        <authorList>
            <person name="Tang Y."/>
            <person name="Ouyang W."/>
            <person name="Liu Q."/>
            <person name="Huang B."/>
            <person name="Guo Z."/>
            <person name="Lei P."/>
        </authorList>
    </citation>
    <scope>NUCLEOTIDE SEQUENCE</scope>
    <source>
        <strain evidence="1">S6</strain>
    </source>
</reference>
<dbReference type="RefSeq" id="WP_211939307.1">
    <property type="nucleotide sequence ID" value="NZ_CP073078.1"/>
</dbReference>